<feature type="signal peptide" evidence="1">
    <location>
        <begin position="1"/>
        <end position="21"/>
    </location>
</feature>
<dbReference type="InterPro" id="IPR013784">
    <property type="entry name" value="Carb-bd-like_fold"/>
</dbReference>
<name>A0A7K1XZT0_9SPHI</name>
<keyword evidence="3" id="KW-1185">Reference proteome</keyword>
<dbReference type="PROSITE" id="PS51257">
    <property type="entry name" value="PROKAR_LIPOPROTEIN"/>
    <property type="match status" value="1"/>
</dbReference>
<dbReference type="AlphaFoldDB" id="A0A7K1XZT0"/>
<reference evidence="2 3" key="1">
    <citation type="submission" date="2019-11" db="EMBL/GenBank/DDBJ databases">
        <title>Pedobacter sp. HMF7056 Genome sequencing and assembly.</title>
        <authorList>
            <person name="Kang H."/>
            <person name="Kim H."/>
            <person name="Joh K."/>
        </authorList>
    </citation>
    <scope>NUCLEOTIDE SEQUENCE [LARGE SCALE GENOMIC DNA]</scope>
    <source>
        <strain evidence="2 3">HMF7056</strain>
    </source>
</reference>
<evidence type="ECO:0000256" key="1">
    <source>
        <dbReference type="SAM" id="SignalP"/>
    </source>
</evidence>
<gene>
    <name evidence="2" type="ORF">GS398_14320</name>
</gene>
<evidence type="ECO:0000313" key="2">
    <source>
        <dbReference type="EMBL" id="MXV16483.1"/>
    </source>
</evidence>
<dbReference type="Proteomes" id="UP000451233">
    <property type="component" value="Unassembled WGS sequence"/>
</dbReference>
<dbReference type="SUPFAM" id="SSF49452">
    <property type="entry name" value="Starch-binding domain-like"/>
    <property type="match status" value="1"/>
</dbReference>
<feature type="chain" id="PRO_5029875373" description="Carboxypeptidase regulatory-like domain-containing protein" evidence="1">
    <location>
        <begin position="22"/>
        <end position="430"/>
    </location>
</feature>
<accession>A0A7K1XZT0</accession>
<dbReference type="GO" id="GO:0030246">
    <property type="term" value="F:carbohydrate binding"/>
    <property type="evidence" value="ECO:0007669"/>
    <property type="project" value="InterPro"/>
</dbReference>
<organism evidence="2 3">
    <name type="scientific">Hufsiella ginkgonis</name>
    <dbReference type="NCBI Taxonomy" id="2695274"/>
    <lineage>
        <taxon>Bacteria</taxon>
        <taxon>Pseudomonadati</taxon>
        <taxon>Bacteroidota</taxon>
        <taxon>Sphingobacteriia</taxon>
        <taxon>Sphingobacteriales</taxon>
        <taxon>Sphingobacteriaceae</taxon>
        <taxon>Hufsiella</taxon>
    </lineage>
</organism>
<dbReference type="RefSeq" id="WP_160907476.1">
    <property type="nucleotide sequence ID" value="NZ_WVHS01000003.1"/>
</dbReference>
<sequence>MKKILLVICLAALFASCKKTGAPVASAGAITGSITPPGVFAVIYATDASGNSFSAGVSPATGAFKLDNLPAGKYRLFVPANPAFNSTINLELEVKSGQTADAGNISFEQAIAPSGSVYGTVLPAGFGKSVTATVLNDGRVYTAIPNASTGSFTIILPNGEYAINFAANAPAEAPQDMRATVEGKPLNLGSVICKQGSSGSITGKMNPVSVLGSVKATSIQTGDVILGTIDRAKGSFGFPVLFPGAYKISFTTYIPYLPHADIEVAVTAGKETDMGTVSFQYDNEVRVLSYKIDGKSSLRYNLTASFADGLLKFSLQQTSFSGPTPENMLTTTTALTVALENVTGPGKYTFRGTANSNLTFSETKRPSYGLQGTTNTWSVNGATAGGQLEVISIDPAARTIRGTFSATLASDKPATLADKSVTEGVFYLSY</sequence>
<dbReference type="EMBL" id="WVHS01000003">
    <property type="protein sequence ID" value="MXV16483.1"/>
    <property type="molecule type" value="Genomic_DNA"/>
</dbReference>
<protein>
    <recommendedName>
        <fullName evidence="4">Carboxypeptidase regulatory-like domain-containing protein</fullName>
    </recommendedName>
</protein>
<evidence type="ECO:0008006" key="4">
    <source>
        <dbReference type="Google" id="ProtNLM"/>
    </source>
</evidence>
<evidence type="ECO:0000313" key="3">
    <source>
        <dbReference type="Proteomes" id="UP000451233"/>
    </source>
</evidence>
<comment type="caution">
    <text evidence="2">The sequence shown here is derived from an EMBL/GenBank/DDBJ whole genome shotgun (WGS) entry which is preliminary data.</text>
</comment>
<keyword evidence="1" id="KW-0732">Signal</keyword>
<proteinExistence type="predicted"/>